<dbReference type="OrthoDB" id="690068at2759"/>
<dbReference type="InterPro" id="IPR011598">
    <property type="entry name" value="bHLH_dom"/>
</dbReference>
<organism evidence="6 7">
    <name type="scientific">Carex littledalei</name>
    <dbReference type="NCBI Taxonomy" id="544730"/>
    <lineage>
        <taxon>Eukaryota</taxon>
        <taxon>Viridiplantae</taxon>
        <taxon>Streptophyta</taxon>
        <taxon>Embryophyta</taxon>
        <taxon>Tracheophyta</taxon>
        <taxon>Spermatophyta</taxon>
        <taxon>Magnoliopsida</taxon>
        <taxon>Liliopsida</taxon>
        <taxon>Poales</taxon>
        <taxon>Cyperaceae</taxon>
        <taxon>Cyperoideae</taxon>
        <taxon>Cariceae</taxon>
        <taxon>Carex</taxon>
        <taxon>Carex subgen. Euthyceras</taxon>
    </lineage>
</organism>
<dbReference type="InterPro" id="IPR036638">
    <property type="entry name" value="HLH_DNA-bd_sf"/>
</dbReference>
<feature type="compositionally biased region" description="Polar residues" evidence="4">
    <location>
        <begin position="148"/>
        <end position="159"/>
    </location>
</feature>
<comment type="similarity">
    <text evidence="1">Belongs to the bHLH protein family.</text>
</comment>
<evidence type="ECO:0000313" key="7">
    <source>
        <dbReference type="Proteomes" id="UP000623129"/>
    </source>
</evidence>
<dbReference type="PROSITE" id="PS50888">
    <property type="entry name" value="BHLH"/>
    <property type="match status" value="1"/>
</dbReference>
<dbReference type="GO" id="GO:0006351">
    <property type="term" value="P:DNA-templated transcription"/>
    <property type="evidence" value="ECO:0007669"/>
    <property type="project" value="InterPro"/>
</dbReference>
<evidence type="ECO:0000256" key="3">
    <source>
        <dbReference type="ARBA" id="ARBA00023163"/>
    </source>
</evidence>
<dbReference type="Gene3D" id="4.10.280.10">
    <property type="entry name" value="Helix-loop-helix DNA-binding domain"/>
    <property type="match status" value="1"/>
</dbReference>
<dbReference type="CDD" id="cd11453">
    <property type="entry name" value="bHLH_AtBIM_like"/>
    <property type="match status" value="1"/>
</dbReference>
<feature type="domain" description="BHLH" evidence="5">
    <location>
        <begin position="217"/>
        <end position="267"/>
    </location>
</feature>
<reference evidence="6" key="1">
    <citation type="submission" date="2020-01" db="EMBL/GenBank/DDBJ databases">
        <title>Genome sequence of Kobresia littledalei, the first chromosome-level genome in the family Cyperaceae.</title>
        <authorList>
            <person name="Qu G."/>
        </authorList>
    </citation>
    <scope>NUCLEOTIDE SEQUENCE</scope>
    <source>
        <strain evidence="6">C.B.Clarke</strain>
        <tissue evidence="6">Leaf</tissue>
    </source>
</reference>
<dbReference type="GO" id="GO:0003700">
    <property type="term" value="F:DNA-binding transcription factor activity"/>
    <property type="evidence" value="ECO:0007669"/>
    <property type="project" value="InterPro"/>
</dbReference>
<dbReference type="GO" id="GO:0046983">
    <property type="term" value="F:protein dimerization activity"/>
    <property type="evidence" value="ECO:0007669"/>
    <property type="project" value="InterPro"/>
</dbReference>
<evidence type="ECO:0000259" key="5">
    <source>
        <dbReference type="PROSITE" id="PS50888"/>
    </source>
</evidence>
<feature type="compositionally biased region" description="Basic residues" evidence="4">
    <location>
        <begin position="497"/>
        <end position="507"/>
    </location>
</feature>
<dbReference type="AlphaFoldDB" id="A0A833QZI9"/>
<dbReference type="PANTHER" id="PTHR46412:SF6">
    <property type="entry name" value="TRANSCRIPTION FACTOR BIM2"/>
    <property type="match status" value="1"/>
</dbReference>
<proteinExistence type="inferred from homology"/>
<gene>
    <name evidence="6" type="ORF">FCM35_KLT05063</name>
</gene>
<evidence type="ECO:0000256" key="4">
    <source>
        <dbReference type="SAM" id="MobiDB-lite"/>
    </source>
</evidence>
<protein>
    <submittedName>
        <fullName evidence="6">Transcription factor BIM2 isoform X5</fullName>
    </submittedName>
</protein>
<evidence type="ECO:0000256" key="2">
    <source>
        <dbReference type="ARBA" id="ARBA00023015"/>
    </source>
</evidence>
<feature type="region of interest" description="Disordered" evidence="4">
    <location>
        <begin position="131"/>
        <end position="232"/>
    </location>
</feature>
<dbReference type="Pfam" id="PF00010">
    <property type="entry name" value="HLH"/>
    <property type="match status" value="1"/>
</dbReference>
<dbReference type="Proteomes" id="UP000623129">
    <property type="component" value="Unassembled WGS sequence"/>
</dbReference>
<feature type="compositionally biased region" description="Basic and acidic residues" evidence="4">
    <location>
        <begin position="477"/>
        <end position="496"/>
    </location>
</feature>
<sequence length="507" mass="55581">MELQGNKATHDFLSLYTKDSSFQHQDPRPPPQGFFLKTHDFLQPLERGEKGENPAREVSGKGPTEHVLPGGIGTFSICHVADASARTVVKPELVTCAPAGKPDPDSSGYTRYAGAPFALWSESVSRESASASRGGHWTLPYAGRASGAPTSSSSRQNQAAERKGYMDAVSRSSRGFDDDDNDGEEFTRREASSSLKELTVRTDGKGSGSGSDQRPNTPRSKHSATEQRRRSKINDRFQILRDLIPHSDQKRDKASFLLEVIEYIRFLQEKVQKFEVSYPEWNQENSKLMPWANAYFRSFWKQAENKSINGDTMPDPAQVMKNGASPPAFAFPAGGAATVSAAGSPMEASVVAGFPYKSSETPKSYSHAENATSEAHAQAQAQPQAQVRTLSQWMRPAAAEECSASRDMLHEHEELTIDEGTISLSSNYSQELLTVLSQALQSSGIDLSQASISVQINLGKRASNKRSDTTGTAYTPQEHKEATSDNHAKRQEEPLHALKRRKSDNNS</sequence>
<keyword evidence="7" id="KW-1185">Reference proteome</keyword>
<dbReference type="InterPro" id="IPR044295">
    <property type="entry name" value="BIM1/2/3"/>
</dbReference>
<dbReference type="PANTHER" id="PTHR46412">
    <property type="entry name" value="BES1-INTERACTING MYC-LIKE PROTEIN"/>
    <property type="match status" value="1"/>
</dbReference>
<evidence type="ECO:0000313" key="6">
    <source>
        <dbReference type="EMBL" id="KAF3329732.1"/>
    </source>
</evidence>
<feature type="compositionally biased region" description="Basic and acidic residues" evidence="4">
    <location>
        <begin position="223"/>
        <end position="232"/>
    </location>
</feature>
<dbReference type="SUPFAM" id="SSF47459">
    <property type="entry name" value="HLH, helix-loop-helix DNA-binding domain"/>
    <property type="match status" value="1"/>
</dbReference>
<accession>A0A833QZI9</accession>
<feature type="compositionally biased region" description="Polar residues" evidence="4">
    <location>
        <begin position="361"/>
        <end position="373"/>
    </location>
</feature>
<feature type="region of interest" description="Disordered" evidence="4">
    <location>
        <begin position="462"/>
        <end position="507"/>
    </location>
</feature>
<evidence type="ECO:0000256" key="1">
    <source>
        <dbReference type="ARBA" id="ARBA00005510"/>
    </source>
</evidence>
<name>A0A833QZI9_9POAL</name>
<dbReference type="SMART" id="SM00353">
    <property type="entry name" value="HLH"/>
    <property type="match status" value="1"/>
</dbReference>
<feature type="compositionally biased region" description="Low complexity" evidence="4">
    <location>
        <begin position="375"/>
        <end position="384"/>
    </location>
</feature>
<feature type="region of interest" description="Disordered" evidence="4">
    <location>
        <begin position="361"/>
        <end position="384"/>
    </location>
</feature>
<dbReference type="EMBL" id="SWLB01000014">
    <property type="protein sequence ID" value="KAF3329732.1"/>
    <property type="molecule type" value="Genomic_DNA"/>
</dbReference>
<keyword evidence="3" id="KW-0804">Transcription</keyword>
<keyword evidence="2" id="KW-0805">Transcription regulation</keyword>
<comment type="caution">
    <text evidence="6">The sequence shown here is derived from an EMBL/GenBank/DDBJ whole genome shotgun (WGS) entry which is preliminary data.</text>
</comment>